<gene>
    <name evidence="3" type="primary">LOC111355227</name>
</gene>
<proteinExistence type="predicted"/>
<dbReference type="Pfam" id="PF15868">
    <property type="entry name" value="MBF2"/>
    <property type="match status" value="1"/>
</dbReference>
<feature type="signal peptide" evidence="1">
    <location>
        <begin position="1"/>
        <end position="18"/>
    </location>
</feature>
<reference evidence="3" key="1">
    <citation type="submission" date="2025-08" db="UniProtKB">
        <authorList>
            <consortium name="RefSeq"/>
        </authorList>
    </citation>
    <scope>IDENTIFICATION</scope>
    <source>
        <strain evidence="3">Ishihara</strain>
        <tissue evidence="3">Whole body</tissue>
    </source>
</reference>
<dbReference type="InterPro" id="IPR031734">
    <property type="entry name" value="MBF2"/>
</dbReference>
<dbReference type="Proteomes" id="UP000301870">
    <property type="component" value="Chromosome 20"/>
</dbReference>
<evidence type="ECO:0000313" key="3">
    <source>
        <dbReference type="RefSeq" id="XP_022824770.1"/>
    </source>
</evidence>
<dbReference type="RefSeq" id="XP_022824770.1">
    <property type="nucleotide sequence ID" value="XM_022969002.1"/>
</dbReference>
<dbReference type="OrthoDB" id="7374636at2759"/>
<keyword evidence="2" id="KW-1185">Reference proteome</keyword>
<evidence type="ECO:0000313" key="2">
    <source>
        <dbReference type="Proteomes" id="UP000301870"/>
    </source>
</evidence>
<dbReference type="GeneID" id="111355227"/>
<sequence>MHISSVALVLAMIVVSECGHTFLGTSVQRPLVFHKEVRYPARGFQKRIENVNFTLPHVSDIYLRNIQGILAYDLTNSGASANVTKGGLGYNFVNIRLKSDRNKEIRYDINIYA</sequence>
<evidence type="ECO:0000256" key="1">
    <source>
        <dbReference type="SAM" id="SignalP"/>
    </source>
</evidence>
<organism evidence="2 3">
    <name type="scientific">Spodoptera litura</name>
    <name type="common">Asian cotton leafworm</name>
    <dbReference type="NCBI Taxonomy" id="69820"/>
    <lineage>
        <taxon>Eukaryota</taxon>
        <taxon>Metazoa</taxon>
        <taxon>Ecdysozoa</taxon>
        <taxon>Arthropoda</taxon>
        <taxon>Hexapoda</taxon>
        <taxon>Insecta</taxon>
        <taxon>Pterygota</taxon>
        <taxon>Neoptera</taxon>
        <taxon>Endopterygota</taxon>
        <taxon>Lepidoptera</taxon>
        <taxon>Glossata</taxon>
        <taxon>Ditrysia</taxon>
        <taxon>Noctuoidea</taxon>
        <taxon>Noctuidae</taxon>
        <taxon>Amphipyrinae</taxon>
        <taxon>Spodoptera</taxon>
    </lineage>
</organism>
<feature type="chain" id="PRO_5039911682" evidence="1">
    <location>
        <begin position="19"/>
        <end position="113"/>
    </location>
</feature>
<protein>
    <submittedName>
        <fullName evidence="3">Uncharacterized protein LOC111355227</fullName>
    </submittedName>
</protein>
<name>A0A9J7E5C9_SPOLT</name>
<accession>A0A9J7E5C9</accession>
<keyword evidence="1" id="KW-0732">Signal</keyword>
<dbReference type="KEGG" id="sliu:111355227"/>
<dbReference type="AlphaFoldDB" id="A0A9J7E5C9"/>